<accession>A0A2A2HUV8</accession>
<evidence type="ECO:0000313" key="1">
    <source>
        <dbReference type="EMBL" id="PAV13088.1"/>
    </source>
</evidence>
<dbReference type="EMBL" id="LMVP01000129">
    <property type="protein sequence ID" value="PAV13088.1"/>
    <property type="molecule type" value="Genomic_DNA"/>
</dbReference>
<comment type="caution">
    <text evidence="1">The sequence shown here is derived from an EMBL/GenBank/DDBJ whole genome shotgun (WGS) entry which is preliminary data.</text>
</comment>
<proteinExistence type="predicted"/>
<reference evidence="1 2" key="1">
    <citation type="journal article" date="2017" name="BMC Genomics">
        <title>Genomic analysis of methanogenic archaea reveals a shift towards energy conservation.</title>
        <authorList>
            <person name="Gilmore S.P."/>
            <person name="Henske J.K."/>
            <person name="Sexton J.A."/>
            <person name="Solomon K.V."/>
            <person name="Seppala S."/>
            <person name="Yoo J.I."/>
            <person name="Huyett L.M."/>
            <person name="Pressman A."/>
            <person name="Cogan J.Z."/>
            <person name="Kivenson V."/>
            <person name="Peng X."/>
            <person name="Tan Y."/>
            <person name="Valentine D.L."/>
            <person name="O'Malley M.A."/>
        </authorList>
    </citation>
    <scope>NUCLEOTIDE SEQUENCE [LARGE SCALE GENOMIC DNA]</scope>
    <source>
        <strain evidence="1 2">MC-15</strain>
    </source>
</reference>
<dbReference type="RefSeq" id="WP_095644080.1">
    <property type="nucleotide sequence ID" value="NZ_LMVP01000129.1"/>
</dbReference>
<evidence type="ECO:0008006" key="3">
    <source>
        <dbReference type="Google" id="ProtNLM"/>
    </source>
</evidence>
<organism evidence="1 2">
    <name type="scientific">Methanosarcina spelaei</name>
    <dbReference type="NCBI Taxonomy" id="1036679"/>
    <lineage>
        <taxon>Archaea</taxon>
        <taxon>Methanobacteriati</taxon>
        <taxon>Methanobacteriota</taxon>
        <taxon>Stenosarchaea group</taxon>
        <taxon>Methanomicrobia</taxon>
        <taxon>Methanosarcinales</taxon>
        <taxon>Methanosarcinaceae</taxon>
        <taxon>Methanosarcina</taxon>
    </lineage>
</organism>
<dbReference type="OrthoDB" id="134286at2157"/>
<sequence>MLILDDLLLRALGVSVPGLDFVSTLELLENLAYKELYNPENIKNQIKENQMLYEFGEISKYEFEDTKSRLIEQLKFIERFEEMNLSVRADILT</sequence>
<name>A0A2A2HUV8_9EURY</name>
<keyword evidence="2" id="KW-1185">Reference proteome</keyword>
<dbReference type="Proteomes" id="UP000218164">
    <property type="component" value="Unassembled WGS sequence"/>
</dbReference>
<dbReference type="AlphaFoldDB" id="A0A2A2HUV8"/>
<protein>
    <recommendedName>
        <fullName evidence="3">Gas vesicle protein GvpG</fullName>
    </recommendedName>
</protein>
<evidence type="ECO:0000313" key="2">
    <source>
        <dbReference type="Proteomes" id="UP000218164"/>
    </source>
</evidence>
<gene>
    <name evidence="1" type="ORF">ASJ81_18905</name>
</gene>
<dbReference type="InterPro" id="IPR007804">
    <property type="entry name" value="GvpG"/>
</dbReference>
<dbReference type="Pfam" id="PF05120">
    <property type="entry name" value="GvpG"/>
    <property type="match status" value="1"/>
</dbReference>